<sequence>MALNAPSHAPSGSQPVLWERDFCSSLDLGIPVLVKHTDRMCLVKTWQTPGEKRKKQIRRVVSRACGTFVDQKACVVASSGPRPCPTLNRTLHKALPKPSDSRGRSGRSSMQLVFGIVPGFLGPKVSVTASSAHRSRCSEYCKYKAKLNMA</sequence>
<accession>A0A9P4J616</accession>
<dbReference type="AlphaFoldDB" id="A0A9P4J616"/>
<dbReference type="Proteomes" id="UP000799439">
    <property type="component" value="Unassembled WGS sequence"/>
</dbReference>
<evidence type="ECO:0000313" key="1">
    <source>
        <dbReference type="EMBL" id="KAF2153850.1"/>
    </source>
</evidence>
<gene>
    <name evidence="1" type="ORF">K461DRAFT_276901</name>
</gene>
<proteinExistence type="predicted"/>
<protein>
    <submittedName>
        <fullName evidence="1">Uncharacterized protein</fullName>
    </submittedName>
</protein>
<organism evidence="1 2">
    <name type="scientific">Myriangium duriaei CBS 260.36</name>
    <dbReference type="NCBI Taxonomy" id="1168546"/>
    <lineage>
        <taxon>Eukaryota</taxon>
        <taxon>Fungi</taxon>
        <taxon>Dikarya</taxon>
        <taxon>Ascomycota</taxon>
        <taxon>Pezizomycotina</taxon>
        <taxon>Dothideomycetes</taxon>
        <taxon>Dothideomycetidae</taxon>
        <taxon>Myriangiales</taxon>
        <taxon>Myriangiaceae</taxon>
        <taxon>Myriangium</taxon>
    </lineage>
</organism>
<comment type="caution">
    <text evidence="1">The sequence shown here is derived from an EMBL/GenBank/DDBJ whole genome shotgun (WGS) entry which is preliminary data.</text>
</comment>
<reference evidence="1" key="1">
    <citation type="journal article" date="2020" name="Stud. Mycol.">
        <title>101 Dothideomycetes genomes: a test case for predicting lifestyles and emergence of pathogens.</title>
        <authorList>
            <person name="Haridas S."/>
            <person name="Albert R."/>
            <person name="Binder M."/>
            <person name="Bloem J."/>
            <person name="Labutti K."/>
            <person name="Salamov A."/>
            <person name="Andreopoulos B."/>
            <person name="Baker S."/>
            <person name="Barry K."/>
            <person name="Bills G."/>
            <person name="Bluhm B."/>
            <person name="Cannon C."/>
            <person name="Castanera R."/>
            <person name="Culley D."/>
            <person name="Daum C."/>
            <person name="Ezra D."/>
            <person name="Gonzalez J."/>
            <person name="Henrissat B."/>
            <person name="Kuo A."/>
            <person name="Liang C."/>
            <person name="Lipzen A."/>
            <person name="Lutzoni F."/>
            <person name="Magnuson J."/>
            <person name="Mondo S."/>
            <person name="Nolan M."/>
            <person name="Ohm R."/>
            <person name="Pangilinan J."/>
            <person name="Park H.-J."/>
            <person name="Ramirez L."/>
            <person name="Alfaro M."/>
            <person name="Sun H."/>
            <person name="Tritt A."/>
            <person name="Yoshinaga Y."/>
            <person name="Zwiers L.-H."/>
            <person name="Turgeon B."/>
            <person name="Goodwin S."/>
            <person name="Spatafora J."/>
            <person name="Crous P."/>
            <person name="Grigoriev I."/>
        </authorList>
    </citation>
    <scope>NUCLEOTIDE SEQUENCE</scope>
    <source>
        <strain evidence="1">CBS 260.36</strain>
    </source>
</reference>
<name>A0A9P4J616_9PEZI</name>
<keyword evidence="2" id="KW-1185">Reference proteome</keyword>
<dbReference type="EMBL" id="ML996084">
    <property type="protein sequence ID" value="KAF2153850.1"/>
    <property type="molecule type" value="Genomic_DNA"/>
</dbReference>
<evidence type="ECO:0000313" key="2">
    <source>
        <dbReference type="Proteomes" id="UP000799439"/>
    </source>
</evidence>